<feature type="transmembrane region" description="Helical" evidence="8">
    <location>
        <begin position="211"/>
        <end position="233"/>
    </location>
</feature>
<keyword evidence="4 8" id="KW-0812">Transmembrane</keyword>
<feature type="transmembrane region" description="Helical" evidence="8">
    <location>
        <begin position="254"/>
        <end position="271"/>
    </location>
</feature>
<dbReference type="Gene3D" id="1.20.1740.10">
    <property type="entry name" value="Amino acid/polyamine transporter I"/>
    <property type="match status" value="1"/>
</dbReference>
<feature type="transmembrane region" description="Helical" evidence="8">
    <location>
        <begin position="152"/>
        <end position="174"/>
    </location>
</feature>
<gene>
    <name evidence="10" type="ORF">NtB2_00164</name>
</gene>
<keyword evidence="2" id="KW-0813">Transport</keyword>
<keyword evidence="11" id="KW-1185">Reference proteome</keyword>
<feature type="transmembrane region" description="Helical" evidence="8">
    <location>
        <begin position="20"/>
        <end position="36"/>
    </location>
</feature>
<evidence type="ECO:0000256" key="8">
    <source>
        <dbReference type="SAM" id="Phobius"/>
    </source>
</evidence>
<dbReference type="PIRSF" id="PIRSF006060">
    <property type="entry name" value="AA_transporter"/>
    <property type="match status" value="1"/>
</dbReference>
<dbReference type="EMBL" id="BFFO01000001">
    <property type="protein sequence ID" value="GBG96061.1"/>
    <property type="molecule type" value="Genomic_DNA"/>
</dbReference>
<organism evidence="10 11">
    <name type="scientific">Lactococcus termiticola</name>
    <dbReference type="NCBI Taxonomy" id="2169526"/>
    <lineage>
        <taxon>Bacteria</taxon>
        <taxon>Bacillati</taxon>
        <taxon>Bacillota</taxon>
        <taxon>Bacilli</taxon>
        <taxon>Lactobacillales</taxon>
        <taxon>Streptococcaceae</taxon>
        <taxon>Lactococcus</taxon>
    </lineage>
</organism>
<sequence>MENEQDNAPKRGLKNRHIQIIAIAGTIGTGLFLGAGDSIHKTGPTILLVYLIIGTIMYLLLRAIGEMLYQDTDQHSFLNFVTRYVGHKAGYFTQWTYWLVVIFMAMAELTAVGTYLQLWLPNVPTWVTEPVILVILVLLNTLNAKFFGETEFWFGIIKVAAIFGIILTAIIMLFGQFHYNANFQGDHIAGTVSLTNIFKDFHFAPHGLNNFFAAFQLVMFAFVGMEFIGMTAAETLDPQKTLKKAINQIPIRILFFYIGALLAIMAILNWREIPAGQSPFVMVFQLIGVKWAANIINFVVLTSAGSALNSALFSTSRNLYSLSNTMGGNATKPFTKLSKNGIPLNALLFTALLIFITPFISLIPAVSNAFIFITSVATNLFIVVYVMTLITYLKYRKSKDYKADGFKVPAPKVFIPIALVAFILIFVSLFFFKDTLIPAIGTVVWILVFGLISWMKKDHHLENKA</sequence>
<name>A0A2R5HIX8_9LACT</name>
<dbReference type="OrthoDB" id="9780162at2"/>
<feature type="transmembrane region" description="Helical" evidence="8">
    <location>
        <begin position="123"/>
        <end position="140"/>
    </location>
</feature>
<keyword evidence="7 8" id="KW-0472">Membrane</keyword>
<dbReference type="AlphaFoldDB" id="A0A2R5HIX8"/>
<feature type="transmembrane region" description="Helical" evidence="8">
    <location>
        <begin position="97"/>
        <end position="117"/>
    </location>
</feature>
<proteinExistence type="predicted"/>
<evidence type="ECO:0000256" key="7">
    <source>
        <dbReference type="ARBA" id="ARBA00023136"/>
    </source>
</evidence>
<reference evidence="10 11" key="1">
    <citation type="journal article" date="2018" name="Genome Announc.">
        <title>Draft Genome Sequence of Lactococcus sp. Strain NtB2 (JCM 32569), Isolated from the Gut of the Higher Termite Nasutitermes takasagoensis.</title>
        <authorList>
            <person name="Noda S."/>
            <person name="Aihara C."/>
            <person name="Yuki M."/>
            <person name="Ohkuma M."/>
        </authorList>
    </citation>
    <scope>NUCLEOTIDE SEQUENCE [LARGE SCALE GENOMIC DNA]</scope>
    <source>
        <strain evidence="10 11">NtB2</strain>
    </source>
</reference>
<accession>A0A2R5HIX8</accession>
<comment type="subcellular location">
    <subcellularLocation>
        <location evidence="1">Cell membrane</location>
        <topology evidence="1">Multi-pass membrane protein</topology>
    </subcellularLocation>
</comment>
<dbReference type="Proteomes" id="UP000245021">
    <property type="component" value="Unassembled WGS sequence"/>
</dbReference>
<feature type="domain" description="Amino acid permease/ SLC12A" evidence="9">
    <location>
        <begin position="17"/>
        <end position="460"/>
    </location>
</feature>
<keyword evidence="6 8" id="KW-1133">Transmembrane helix</keyword>
<feature type="transmembrane region" description="Helical" evidence="8">
    <location>
        <begin position="342"/>
        <end position="363"/>
    </location>
</feature>
<evidence type="ECO:0000256" key="4">
    <source>
        <dbReference type="ARBA" id="ARBA00022692"/>
    </source>
</evidence>
<keyword evidence="3" id="KW-1003">Cell membrane</keyword>
<evidence type="ECO:0000256" key="6">
    <source>
        <dbReference type="ARBA" id="ARBA00022989"/>
    </source>
</evidence>
<keyword evidence="5" id="KW-0029">Amino-acid transport</keyword>
<evidence type="ECO:0000256" key="5">
    <source>
        <dbReference type="ARBA" id="ARBA00022970"/>
    </source>
</evidence>
<comment type="caution">
    <text evidence="10">The sequence shown here is derived from an EMBL/GenBank/DDBJ whole genome shotgun (WGS) entry which is preliminary data.</text>
</comment>
<dbReference type="RefSeq" id="WP_109245049.1">
    <property type="nucleotide sequence ID" value="NZ_BFFO01000001.1"/>
</dbReference>
<dbReference type="PANTHER" id="PTHR43495:SF2">
    <property type="entry name" value="D-SERINE_D-ALANINE_GLYCINE TRANSPORTER"/>
    <property type="match status" value="1"/>
</dbReference>
<evidence type="ECO:0000256" key="1">
    <source>
        <dbReference type="ARBA" id="ARBA00004651"/>
    </source>
</evidence>
<dbReference type="GO" id="GO:0006865">
    <property type="term" value="P:amino acid transport"/>
    <property type="evidence" value="ECO:0007669"/>
    <property type="project" value="UniProtKB-KW"/>
</dbReference>
<feature type="transmembrane region" description="Helical" evidence="8">
    <location>
        <begin position="437"/>
        <end position="455"/>
    </location>
</feature>
<dbReference type="FunFam" id="1.20.1740.10:FF:000001">
    <property type="entry name" value="Amino acid permease"/>
    <property type="match status" value="1"/>
</dbReference>
<feature type="transmembrane region" description="Helical" evidence="8">
    <location>
        <begin position="42"/>
        <end position="61"/>
    </location>
</feature>
<dbReference type="PANTHER" id="PTHR43495">
    <property type="entry name" value="GABA PERMEASE"/>
    <property type="match status" value="1"/>
</dbReference>
<dbReference type="GO" id="GO:0055085">
    <property type="term" value="P:transmembrane transport"/>
    <property type="evidence" value="ECO:0007669"/>
    <property type="project" value="InterPro"/>
</dbReference>
<evidence type="ECO:0000313" key="11">
    <source>
        <dbReference type="Proteomes" id="UP000245021"/>
    </source>
</evidence>
<feature type="transmembrane region" description="Helical" evidence="8">
    <location>
        <begin position="413"/>
        <end position="431"/>
    </location>
</feature>
<evidence type="ECO:0000259" key="9">
    <source>
        <dbReference type="Pfam" id="PF00324"/>
    </source>
</evidence>
<evidence type="ECO:0000313" key="10">
    <source>
        <dbReference type="EMBL" id="GBG96061.1"/>
    </source>
</evidence>
<dbReference type="Pfam" id="PF00324">
    <property type="entry name" value="AA_permease"/>
    <property type="match status" value="1"/>
</dbReference>
<dbReference type="GO" id="GO:0005886">
    <property type="term" value="C:plasma membrane"/>
    <property type="evidence" value="ECO:0007669"/>
    <property type="project" value="UniProtKB-SubCell"/>
</dbReference>
<dbReference type="InterPro" id="IPR004841">
    <property type="entry name" value="AA-permease/SLC12A_dom"/>
</dbReference>
<evidence type="ECO:0000256" key="3">
    <source>
        <dbReference type="ARBA" id="ARBA00022475"/>
    </source>
</evidence>
<feature type="transmembrane region" description="Helical" evidence="8">
    <location>
        <begin position="291"/>
        <end position="313"/>
    </location>
</feature>
<feature type="transmembrane region" description="Helical" evidence="8">
    <location>
        <begin position="369"/>
        <end position="393"/>
    </location>
</feature>
<evidence type="ECO:0000256" key="2">
    <source>
        <dbReference type="ARBA" id="ARBA00022448"/>
    </source>
</evidence>
<protein>
    <submittedName>
        <fullName evidence="10">Amino acid permease</fullName>
    </submittedName>
</protein>